<proteinExistence type="predicted"/>
<reference evidence="1" key="1">
    <citation type="submission" date="2021-06" db="EMBL/GenBank/DDBJ databases">
        <authorList>
            <person name="Kallberg Y."/>
            <person name="Tangrot J."/>
            <person name="Rosling A."/>
        </authorList>
    </citation>
    <scope>NUCLEOTIDE SEQUENCE</scope>
    <source>
        <strain evidence="1">MA461A</strain>
    </source>
</reference>
<evidence type="ECO:0000313" key="2">
    <source>
        <dbReference type="Proteomes" id="UP000789920"/>
    </source>
</evidence>
<keyword evidence="2" id="KW-1185">Reference proteome</keyword>
<accession>A0ACA9RXM7</accession>
<gene>
    <name evidence="1" type="ORF">RPERSI_LOCUS23936</name>
</gene>
<sequence length="81" mass="9727">MPSLRERAHIQVTQQQAQVKDHYDKHQQISARFKIDKKVLLENAAKKYSCSNKFTSKYKRPFYIYNKLINDAYKLQMMDSK</sequence>
<organism evidence="1 2">
    <name type="scientific">Racocetra persica</name>
    <dbReference type="NCBI Taxonomy" id="160502"/>
    <lineage>
        <taxon>Eukaryota</taxon>
        <taxon>Fungi</taxon>
        <taxon>Fungi incertae sedis</taxon>
        <taxon>Mucoromycota</taxon>
        <taxon>Glomeromycotina</taxon>
        <taxon>Glomeromycetes</taxon>
        <taxon>Diversisporales</taxon>
        <taxon>Gigasporaceae</taxon>
        <taxon>Racocetra</taxon>
    </lineage>
</organism>
<dbReference type="Proteomes" id="UP000789920">
    <property type="component" value="Unassembled WGS sequence"/>
</dbReference>
<name>A0ACA9RXM7_9GLOM</name>
<protein>
    <submittedName>
        <fullName evidence="1">18222_t:CDS:1</fullName>
    </submittedName>
</protein>
<comment type="caution">
    <text evidence="1">The sequence shown here is derived from an EMBL/GenBank/DDBJ whole genome shotgun (WGS) entry which is preliminary data.</text>
</comment>
<feature type="non-terminal residue" evidence="1">
    <location>
        <position position="81"/>
    </location>
</feature>
<dbReference type="EMBL" id="CAJVQC010075885">
    <property type="protein sequence ID" value="CAG8814203.1"/>
    <property type="molecule type" value="Genomic_DNA"/>
</dbReference>
<evidence type="ECO:0000313" key="1">
    <source>
        <dbReference type="EMBL" id="CAG8814203.1"/>
    </source>
</evidence>